<dbReference type="PANTHER" id="PTHR12354:SF1">
    <property type="entry name" value="INTERFERON-RELATED DEVELOPMENTAL REGULATOR 1"/>
    <property type="match status" value="1"/>
</dbReference>
<name>A0A642VCG2_9ASCO</name>
<protein>
    <recommendedName>
        <fullName evidence="3">Interferon-related developmental regulator N-terminal domain-containing protein</fullName>
    </recommendedName>
</protein>
<gene>
    <name evidence="4" type="ORF">TRICI_001328</name>
</gene>
<sequence>MSIAQSALAKFSSTVLEREKQEWRRGDRRRLTQDYFLNEVEDVYPYHHLNDLFTQVGPNQPQHAVNEQLAERLATLQLERENAVQEALELLNEKNRKTSYELRERSMLLILHYVLRRENLDVLDEQFLANMEEIVIRPKSQLEMLVALNLFIVTVIEHISRSADAYMGGYFERKVNRVAEQLRDSIDPESLLDTPIKSNLVTGYAILQFTLIYGSRHGEEDGYDVVLSLMDMVDNTQETQVIFHVLQAVAFIISAMSYPNDLIEELLPRLTALLESGSLDISSGAGIVIALCFQTYDYGDDTKPPSKFNSKVEQIPLDYGELLTYLKDVSTDLRRRVGNRDLIRQRSLFNDIRNTIGLFSTSASRNELEREDLVLTHLNGTTMSHVDSWATLLLLKAFRWLLGPATAEYFDQNQFLHTALRDSFYLLPVDYQNAIFGNFGQSQNDPVERHARDVQRTKQNRRERQIKQFQTVES</sequence>
<evidence type="ECO:0000259" key="3">
    <source>
        <dbReference type="Pfam" id="PF05004"/>
    </source>
</evidence>
<dbReference type="PANTHER" id="PTHR12354">
    <property type="entry name" value="INTERFERON-RELATED DEVELOPMENTAL REGULATOR"/>
    <property type="match status" value="1"/>
</dbReference>
<organism evidence="4 5">
    <name type="scientific">Trichomonascus ciferrii</name>
    <dbReference type="NCBI Taxonomy" id="44093"/>
    <lineage>
        <taxon>Eukaryota</taxon>
        <taxon>Fungi</taxon>
        <taxon>Dikarya</taxon>
        <taxon>Ascomycota</taxon>
        <taxon>Saccharomycotina</taxon>
        <taxon>Dipodascomycetes</taxon>
        <taxon>Dipodascales</taxon>
        <taxon>Trichomonascaceae</taxon>
        <taxon>Trichomonascus</taxon>
        <taxon>Trichomonascus ciferrii complex</taxon>
    </lineage>
</organism>
<dbReference type="Proteomes" id="UP000761534">
    <property type="component" value="Unassembled WGS sequence"/>
</dbReference>
<dbReference type="VEuPathDB" id="FungiDB:TRICI_001328"/>
<dbReference type="InterPro" id="IPR007701">
    <property type="entry name" value="Interferon-rel_develop_reg_N"/>
</dbReference>
<feature type="domain" description="Interferon-related developmental regulator N-terminal" evidence="3">
    <location>
        <begin position="77"/>
        <end position="356"/>
    </location>
</feature>
<accession>A0A642VCG2</accession>
<evidence type="ECO:0000313" key="4">
    <source>
        <dbReference type="EMBL" id="KAA8916465.1"/>
    </source>
</evidence>
<evidence type="ECO:0000256" key="1">
    <source>
        <dbReference type="SAM" id="Coils"/>
    </source>
</evidence>
<evidence type="ECO:0000313" key="5">
    <source>
        <dbReference type="Proteomes" id="UP000761534"/>
    </source>
</evidence>
<keyword evidence="5" id="KW-1185">Reference proteome</keyword>
<dbReference type="InterPro" id="IPR039777">
    <property type="entry name" value="IFRD"/>
</dbReference>
<proteinExistence type="predicted"/>
<evidence type="ECO:0000256" key="2">
    <source>
        <dbReference type="SAM" id="MobiDB-lite"/>
    </source>
</evidence>
<comment type="caution">
    <text evidence="4">The sequence shown here is derived from an EMBL/GenBank/DDBJ whole genome shotgun (WGS) entry which is preliminary data.</text>
</comment>
<feature type="coiled-coil region" evidence="1">
    <location>
        <begin position="66"/>
        <end position="93"/>
    </location>
</feature>
<feature type="region of interest" description="Disordered" evidence="2">
    <location>
        <begin position="442"/>
        <end position="474"/>
    </location>
</feature>
<keyword evidence="1" id="KW-0175">Coiled coil</keyword>
<dbReference type="AlphaFoldDB" id="A0A642VCG2"/>
<dbReference type="EMBL" id="SWFS01000097">
    <property type="protein sequence ID" value="KAA8916465.1"/>
    <property type="molecule type" value="Genomic_DNA"/>
</dbReference>
<dbReference type="Pfam" id="PF05004">
    <property type="entry name" value="IFRD"/>
    <property type="match status" value="1"/>
</dbReference>
<feature type="compositionally biased region" description="Basic and acidic residues" evidence="2">
    <location>
        <begin position="446"/>
        <end position="466"/>
    </location>
</feature>
<reference evidence="4" key="1">
    <citation type="journal article" date="2019" name="G3 (Bethesda)">
        <title>Genome Assemblies of Two Rare Opportunistic Yeast Pathogens: Diutina rugosa (syn. Candida rugosa) and Trichomonascus ciferrii (syn. Candida ciferrii).</title>
        <authorList>
            <person name="Mixao V."/>
            <person name="Saus E."/>
            <person name="Hansen A.P."/>
            <person name="Lass-Florl C."/>
            <person name="Gabaldon T."/>
        </authorList>
    </citation>
    <scope>NUCLEOTIDE SEQUENCE</scope>
    <source>
        <strain evidence="4">CBS 4856</strain>
    </source>
</reference>